<keyword evidence="4" id="KW-0863">Zinc-finger</keyword>
<feature type="compositionally biased region" description="Polar residues" evidence="9">
    <location>
        <begin position="120"/>
        <end position="138"/>
    </location>
</feature>
<dbReference type="GO" id="GO:0008270">
    <property type="term" value="F:zinc ion binding"/>
    <property type="evidence" value="ECO:0007669"/>
    <property type="project" value="UniProtKB-KW"/>
</dbReference>
<evidence type="ECO:0000256" key="7">
    <source>
        <dbReference type="ARBA" id="ARBA00023163"/>
    </source>
</evidence>
<sequence>MVPDKLPDLSFIPEVTKEKKKRRCGPKPGIGGFIARQRKPSSKPRSTSTDSEDLRMTEAAMSGEAADGAEASKHSGKHDKQKRKRRTKNVSELEQKFPSYIQEAFFGKSLLDQSKEKTDGTSLSGEDINPSLQTSINISDKMKNSDSKTGGLGDPKQQTPGQDSDLGGGDDPLNFIPHAEIINMLIGDNLEKTDPTSLTMPSVEGDEQTSQPQPQGNTDASAQSNNPDQIEELESILNSNLVQMVPEDDLVHMDGKEVEDLLSGVLSPNEQNQQHSSGASNNLPPSSAAAAAPPPHHPVLPGRPHPPKLPSLPNIIPSTKSTSQGSDVTSPAFSPDYSEPPSPWPGLAEGGSSQDSSTSQSTKRLVLEVKADSKDVAECDPG</sequence>
<protein>
    <submittedName>
        <fullName evidence="10">Putative histone-lysine N-methyltransferase 2C isoform X4</fullName>
    </submittedName>
</protein>
<feature type="region of interest" description="Disordered" evidence="9">
    <location>
        <begin position="187"/>
        <end position="229"/>
    </location>
</feature>
<keyword evidence="10" id="KW-0489">Methyltransferase</keyword>
<dbReference type="STRING" id="307972.A0A2G8JVA4"/>
<evidence type="ECO:0000256" key="5">
    <source>
        <dbReference type="ARBA" id="ARBA00022833"/>
    </source>
</evidence>
<dbReference type="GO" id="GO:0044666">
    <property type="term" value="C:MLL3/4 complex"/>
    <property type="evidence" value="ECO:0007669"/>
    <property type="project" value="TreeGrafter"/>
</dbReference>
<evidence type="ECO:0000256" key="4">
    <source>
        <dbReference type="ARBA" id="ARBA00022771"/>
    </source>
</evidence>
<evidence type="ECO:0000313" key="11">
    <source>
        <dbReference type="Proteomes" id="UP000230750"/>
    </source>
</evidence>
<gene>
    <name evidence="10" type="ORF">BSL78_23547</name>
</gene>
<feature type="compositionally biased region" description="Polar residues" evidence="9">
    <location>
        <begin position="316"/>
        <end position="332"/>
    </location>
</feature>
<feature type="compositionally biased region" description="Polar residues" evidence="9">
    <location>
        <begin position="208"/>
        <end position="228"/>
    </location>
</feature>
<keyword evidence="7" id="KW-0804">Transcription</keyword>
<keyword evidence="2" id="KW-0479">Metal-binding</keyword>
<keyword evidence="5" id="KW-0862">Zinc</keyword>
<evidence type="ECO:0000256" key="6">
    <source>
        <dbReference type="ARBA" id="ARBA00023015"/>
    </source>
</evidence>
<keyword evidence="11" id="KW-1185">Reference proteome</keyword>
<dbReference type="PANTHER" id="PTHR45888:SF6">
    <property type="entry name" value="HL01030P-RELATED"/>
    <property type="match status" value="1"/>
</dbReference>
<keyword evidence="10" id="KW-0808">Transferase</keyword>
<dbReference type="GO" id="GO:0042800">
    <property type="term" value="F:histone H3K4 methyltransferase activity"/>
    <property type="evidence" value="ECO:0007669"/>
    <property type="project" value="TreeGrafter"/>
</dbReference>
<evidence type="ECO:0000256" key="1">
    <source>
        <dbReference type="ARBA" id="ARBA00004123"/>
    </source>
</evidence>
<proteinExistence type="predicted"/>
<dbReference type="PANTHER" id="PTHR45888">
    <property type="entry name" value="HL01030P-RELATED"/>
    <property type="match status" value="1"/>
</dbReference>
<feature type="compositionally biased region" description="Pro residues" evidence="9">
    <location>
        <begin position="292"/>
        <end position="310"/>
    </location>
</feature>
<dbReference type="AlphaFoldDB" id="A0A2G8JVA4"/>
<evidence type="ECO:0000256" key="8">
    <source>
        <dbReference type="ARBA" id="ARBA00023242"/>
    </source>
</evidence>
<dbReference type="GO" id="GO:0032259">
    <property type="term" value="P:methylation"/>
    <property type="evidence" value="ECO:0007669"/>
    <property type="project" value="UniProtKB-KW"/>
</dbReference>
<feature type="region of interest" description="Disordered" evidence="9">
    <location>
        <begin position="248"/>
        <end position="382"/>
    </location>
</feature>
<evidence type="ECO:0000256" key="9">
    <source>
        <dbReference type="SAM" id="MobiDB-lite"/>
    </source>
</evidence>
<comment type="subcellular location">
    <subcellularLocation>
        <location evidence="1">Nucleus</location>
    </subcellularLocation>
</comment>
<dbReference type="Proteomes" id="UP000230750">
    <property type="component" value="Unassembled WGS sequence"/>
</dbReference>
<comment type="caution">
    <text evidence="10">The sequence shown here is derived from an EMBL/GenBank/DDBJ whole genome shotgun (WGS) entry which is preliminary data.</text>
</comment>
<keyword evidence="3" id="KW-0677">Repeat</keyword>
<accession>A0A2G8JVA4</accession>
<dbReference type="GO" id="GO:0045944">
    <property type="term" value="P:positive regulation of transcription by RNA polymerase II"/>
    <property type="evidence" value="ECO:0007669"/>
    <property type="project" value="TreeGrafter"/>
</dbReference>
<feature type="compositionally biased region" description="Low complexity" evidence="9">
    <location>
        <begin position="352"/>
        <end position="362"/>
    </location>
</feature>
<dbReference type="OrthoDB" id="308383at2759"/>
<feature type="compositionally biased region" description="Polar residues" evidence="9">
    <location>
        <begin position="266"/>
        <end position="275"/>
    </location>
</feature>
<keyword evidence="6" id="KW-0805">Transcription regulation</keyword>
<feature type="region of interest" description="Disordered" evidence="9">
    <location>
        <begin position="108"/>
        <end position="175"/>
    </location>
</feature>
<organism evidence="10 11">
    <name type="scientific">Stichopus japonicus</name>
    <name type="common">Sea cucumber</name>
    <dbReference type="NCBI Taxonomy" id="307972"/>
    <lineage>
        <taxon>Eukaryota</taxon>
        <taxon>Metazoa</taxon>
        <taxon>Echinodermata</taxon>
        <taxon>Eleutherozoa</taxon>
        <taxon>Echinozoa</taxon>
        <taxon>Holothuroidea</taxon>
        <taxon>Aspidochirotacea</taxon>
        <taxon>Aspidochirotida</taxon>
        <taxon>Stichopodidae</taxon>
        <taxon>Apostichopus</taxon>
    </lineage>
</organism>
<feature type="region of interest" description="Disordered" evidence="9">
    <location>
        <begin position="1"/>
        <end position="95"/>
    </location>
</feature>
<evidence type="ECO:0000256" key="2">
    <source>
        <dbReference type="ARBA" id="ARBA00022723"/>
    </source>
</evidence>
<reference evidence="10 11" key="1">
    <citation type="journal article" date="2017" name="PLoS Biol.">
        <title>The sea cucumber genome provides insights into morphological evolution and visceral regeneration.</title>
        <authorList>
            <person name="Zhang X."/>
            <person name="Sun L."/>
            <person name="Yuan J."/>
            <person name="Sun Y."/>
            <person name="Gao Y."/>
            <person name="Zhang L."/>
            <person name="Li S."/>
            <person name="Dai H."/>
            <person name="Hamel J.F."/>
            <person name="Liu C."/>
            <person name="Yu Y."/>
            <person name="Liu S."/>
            <person name="Lin W."/>
            <person name="Guo K."/>
            <person name="Jin S."/>
            <person name="Xu P."/>
            <person name="Storey K.B."/>
            <person name="Huan P."/>
            <person name="Zhang T."/>
            <person name="Zhou Y."/>
            <person name="Zhang J."/>
            <person name="Lin C."/>
            <person name="Li X."/>
            <person name="Xing L."/>
            <person name="Huo D."/>
            <person name="Sun M."/>
            <person name="Wang L."/>
            <person name="Mercier A."/>
            <person name="Li F."/>
            <person name="Yang H."/>
            <person name="Xiang J."/>
        </authorList>
    </citation>
    <scope>NUCLEOTIDE SEQUENCE [LARGE SCALE GENOMIC DNA]</scope>
    <source>
        <strain evidence="10">Shaxun</strain>
        <tissue evidence="10">Muscle</tissue>
    </source>
</reference>
<dbReference type="GO" id="GO:0003713">
    <property type="term" value="F:transcription coactivator activity"/>
    <property type="evidence" value="ECO:0007669"/>
    <property type="project" value="TreeGrafter"/>
</dbReference>
<feature type="compositionally biased region" description="Basic and acidic residues" evidence="9">
    <location>
        <begin position="365"/>
        <end position="382"/>
    </location>
</feature>
<keyword evidence="8" id="KW-0539">Nucleus</keyword>
<feature type="compositionally biased region" description="Low complexity" evidence="9">
    <location>
        <begin position="276"/>
        <end position="291"/>
    </location>
</feature>
<feature type="compositionally biased region" description="Basic and acidic residues" evidence="9">
    <location>
        <begin position="249"/>
        <end position="259"/>
    </location>
</feature>
<evidence type="ECO:0000313" key="10">
    <source>
        <dbReference type="EMBL" id="PIK39615.1"/>
    </source>
</evidence>
<dbReference type="EMBL" id="MRZV01001220">
    <property type="protein sequence ID" value="PIK39615.1"/>
    <property type="molecule type" value="Genomic_DNA"/>
</dbReference>
<evidence type="ECO:0000256" key="3">
    <source>
        <dbReference type="ARBA" id="ARBA00022737"/>
    </source>
</evidence>
<feature type="compositionally biased region" description="Basic residues" evidence="9">
    <location>
        <begin position="74"/>
        <end position="88"/>
    </location>
</feature>
<name>A0A2G8JVA4_STIJA</name>